<keyword evidence="2" id="KW-1185">Reference proteome</keyword>
<dbReference type="RefSeq" id="WP_254417523.1">
    <property type="nucleotide sequence ID" value="NZ_BAAAJB010000077.1"/>
</dbReference>
<organism evidence="1 2">
    <name type="scientific">Nocardiopsis exhalans</name>
    <dbReference type="NCBI Taxonomy" id="163604"/>
    <lineage>
        <taxon>Bacteria</taxon>
        <taxon>Bacillati</taxon>
        <taxon>Actinomycetota</taxon>
        <taxon>Actinomycetes</taxon>
        <taxon>Streptosporangiales</taxon>
        <taxon>Nocardiopsidaceae</taxon>
        <taxon>Nocardiopsis</taxon>
    </lineage>
</organism>
<dbReference type="EMBL" id="CP099837">
    <property type="protein sequence ID" value="USY18047.1"/>
    <property type="molecule type" value="Genomic_DNA"/>
</dbReference>
<gene>
    <name evidence="1" type="ORF">NE857_22285</name>
</gene>
<dbReference type="Proteomes" id="UP001055940">
    <property type="component" value="Chromosome"/>
</dbReference>
<evidence type="ECO:0000313" key="1">
    <source>
        <dbReference type="EMBL" id="USY18047.1"/>
    </source>
</evidence>
<reference evidence="1" key="1">
    <citation type="submission" date="2022-06" db="EMBL/GenBank/DDBJ databases">
        <authorList>
            <person name="Ping M."/>
        </authorList>
    </citation>
    <scope>NUCLEOTIDE SEQUENCE</scope>
    <source>
        <strain evidence="1">JCM11759T</strain>
    </source>
</reference>
<name>A0ABY5D129_9ACTN</name>
<dbReference type="Gene3D" id="1.25.40.10">
    <property type="entry name" value="Tetratricopeptide repeat domain"/>
    <property type="match status" value="1"/>
</dbReference>
<proteinExistence type="predicted"/>
<evidence type="ECO:0000313" key="2">
    <source>
        <dbReference type="Proteomes" id="UP001055940"/>
    </source>
</evidence>
<sequence length="404" mass="44142">MALTRAYAALTPKARTLHQLLVLVPGESFAVEAAAALMDLPLAQTQPLLDELVAQRLLTHAEGRYRQHPRARAHALEVSREAHPAPAETAPALHRLLRWYLHTASAASAVLDPHHWRTTPLPPTRVFTPIGALTWLDAELGALRLAVRLASEVGHPSLCWQLHEAMQPYLRLRRSFTLWQETVGWARAAARTAADTVGQALTVTSQATLARDMGDGQGAARDYAHALELWDRTGRMAGYAHTLIEYAHLEVSSDRCGRARLKFLDALELAQSEQDPDLELRAWAGLGQAELGQCRPSEALDCLEQVVEAPATAPGLRLQALTGMAAAHLQREDPIRAAHLLQRADLLPVLDPVAVADVDLVRAHLHAATPEHERTHLVRAYTVLRSAGDPRADALQAQLDELGG</sequence>
<accession>A0ABY5D129</accession>
<protein>
    <submittedName>
        <fullName evidence="1">Uncharacterized protein</fullName>
    </submittedName>
</protein>
<dbReference type="InterPro" id="IPR011990">
    <property type="entry name" value="TPR-like_helical_dom_sf"/>
</dbReference>
<dbReference type="SUPFAM" id="SSF48452">
    <property type="entry name" value="TPR-like"/>
    <property type="match status" value="1"/>
</dbReference>